<sequence>MGERAKTLNELYAPASSDPPTCIVLPATTAIQFEIRPATINMLPKFHGFESEQPYIHLNKFLTICQTFKNQNLDEEGVKLRLFPMTLEDHAAAWLYSLSTNSISTWEQLSKKFMTKFYPMAKTEKIKDAIRTFRGRAEDEFSQIWEKFHDLLIKCPHHGLDKAQLVHFFYKGLPHTHRNMIESMHKGKFMDQTPDEAYEFLVDLAENAQNWSSYDNEVDDRGSRKSGIYEIKADPDLKYVMTNLVDGVNKLSKKFDTFAVTTNRNSQRDPNPIMNVEHEPHNICLICDSSEHLVECCPSLPTIKAEQANSINSYNAFKKPTPNSFGPVYHPDNRFHPNFSYRQNEPIQYQGGPPGYQRNFSRPSPSQAPQLNQPLVPPPPPYVAPTPQQPSHLEAMMANMMKQQQEFIHQQQQTNLSQTQTNQIHAQAIAKLEVSLSQIASSLVDRKKGELPSQPVPNPSRQQSQGPIGQYQVNSNENSSHEVQAITTLTYGRRVDKKVQLPKEKSEEIAVHKTADQEEGQETQEKGNETQEIAPKPVDVYKPKAPYPLRLQEPKKSSHFDDIMEVFKNVQINIPFLDAIKQIPSYTKFLKDLTTVKRRTSVPRHAVMAAQASSFIQQQIAPRTLVAPQLQSK</sequence>
<dbReference type="AlphaFoldDB" id="A0AAV9BCX2"/>
<dbReference type="PANTHER" id="PTHR33223:SF11">
    <property type="entry name" value="ELEMENT PROTEIN, PUTATIVE-RELATED"/>
    <property type="match status" value="1"/>
</dbReference>
<feature type="region of interest" description="Disordered" evidence="1">
    <location>
        <begin position="320"/>
        <end position="388"/>
    </location>
</feature>
<gene>
    <name evidence="3" type="ORF">QJS04_geneDACA023128</name>
</gene>
<organism evidence="3 4">
    <name type="scientific">Acorus gramineus</name>
    <name type="common">Dwarf sweet flag</name>
    <dbReference type="NCBI Taxonomy" id="55184"/>
    <lineage>
        <taxon>Eukaryota</taxon>
        <taxon>Viridiplantae</taxon>
        <taxon>Streptophyta</taxon>
        <taxon>Embryophyta</taxon>
        <taxon>Tracheophyta</taxon>
        <taxon>Spermatophyta</taxon>
        <taxon>Magnoliopsida</taxon>
        <taxon>Liliopsida</taxon>
        <taxon>Acoraceae</taxon>
        <taxon>Acorus</taxon>
    </lineage>
</organism>
<reference evidence="3" key="2">
    <citation type="submission" date="2023-06" db="EMBL/GenBank/DDBJ databases">
        <authorList>
            <person name="Ma L."/>
            <person name="Liu K.-W."/>
            <person name="Li Z."/>
            <person name="Hsiao Y.-Y."/>
            <person name="Qi Y."/>
            <person name="Fu T."/>
            <person name="Tang G."/>
            <person name="Zhang D."/>
            <person name="Sun W.-H."/>
            <person name="Liu D.-K."/>
            <person name="Li Y."/>
            <person name="Chen G.-Z."/>
            <person name="Liu X.-D."/>
            <person name="Liao X.-Y."/>
            <person name="Jiang Y.-T."/>
            <person name="Yu X."/>
            <person name="Hao Y."/>
            <person name="Huang J."/>
            <person name="Zhao X.-W."/>
            <person name="Ke S."/>
            <person name="Chen Y.-Y."/>
            <person name="Wu W.-L."/>
            <person name="Hsu J.-L."/>
            <person name="Lin Y.-F."/>
            <person name="Huang M.-D."/>
            <person name="Li C.-Y."/>
            <person name="Huang L."/>
            <person name="Wang Z.-W."/>
            <person name="Zhao X."/>
            <person name="Zhong W.-Y."/>
            <person name="Peng D.-H."/>
            <person name="Ahmad S."/>
            <person name="Lan S."/>
            <person name="Zhang J.-S."/>
            <person name="Tsai W.-C."/>
            <person name="Van De Peer Y."/>
            <person name="Liu Z.-J."/>
        </authorList>
    </citation>
    <scope>NUCLEOTIDE SEQUENCE</scope>
    <source>
        <strain evidence="3">SCP</strain>
        <tissue evidence="3">Leaves</tissue>
    </source>
</reference>
<evidence type="ECO:0000313" key="3">
    <source>
        <dbReference type="EMBL" id="KAK1274619.1"/>
    </source>
</evidence>
<comment type="caution">
    <text evidence="3">The sequence shown here is derived from an EMBL/GenBank/DDBJ whole genome shotgun (WGS) entry which is preliminary data.</text>
</comment>
<feature type="compositionally biased region" description="Basic and acidic residues" evidence="1">
    <location>
        <begin position="499"/>
        <end position="516"/>
    </location>
</feature>
<dbReference type="Pfam" id="PF03732">
    <property type="entry name" value="Retrotrans_gag"/>
    <property type="match status" value="1"/>
</dbReference>
<dbReference type="InterPro" id="IPR005162">
    <property type="entry name" value="Retrotrans_gag_dom"/>
</dbReference>
<evidence type="ECO:0000256" key="1">
    <source>
        <dbReference type="SAM" id="MobiDB-lite"/>
    </source>
</evidence>
<proteinExistence type="predicted"/>
<dbReference type="Proteomes" id="UP001179952">
    <property type="component" value="Unassembled WGS sequence"/>
</dbReference>
<evidence type="ECO:0000259" key="2">
    <source>
        <dbReference type="Pfam" id="PF03732"/>
    </source>
</evidence>
<feature type="compositionally biased region" description="Pro residues" evidence="1">
    <location>
        <begin position="375"/>
        <end position="388"/>
    </location>
</feature>
<feature type="region of interest" description="Disordered" evidence="1">
    <location>
        <begin position="499"/>
        <end position="541"/>
    </location>
</feature>
<feature type="region of interest" description="Disordered" evidence="1">
    <location>
        <begin position="446"/>
        <end position="481"/>
    </location>
</feature>
<evidence type="ECO:0000313" key="4">
    <source>
        <dbReference type="Proteomes" id="UP001179952"/>
    </source>
</evidence>
<keyword evidence="4" id="KW-1185">Reference proteome</keyword>
<name>A0AAV9BCX2_ACOGR</name>
<dbReference type="EMBL" id="JAUJYN010000004">
    <property type="protein sequence ID" value="KAK1274619.1"/>
    <property type="molecule type" value="Genomic_DNA"/>
</dbReference>
<accession>A0AAV9BCX2</accession>
<feature type="domain" description="Retrotransposon gag" evidence="2">
    <location>
        <begin position="81"/>
        <end position="174"/>
    </location>
</feature>
<protein>
    <recommendedName>
        <fullName evidence="2">Retrotransposon gag domain-containing protein</fullName>
    </recommendedName>
</protein>
<reference evidence="3" key="1">
    <citation type="journal article" date="2023" name="Nat. Commun.">
        <title>Diploid and tetraploid genomes of Acorus and the evolution of monocots.</title>
        <authorList>
            <person name="Ma L."/>
            <person name="Liu K.W."/>
            <person name="Li Z."/>
            <person name="Hsiao Y.Y."/>
            <person name="Qi Y."/>
            <person name="Fu T."/>
            <person name="Tang G.D."/>
            <person name="Zhang D."/>
            <person name="Sun W.H."/>
            <person name="Liu D.K."/>
            <person name="Li Y."/>
            <person name="Chen G.Z."/>
            <person name="Liu X.D."/>
            <person name="Liao X.Y."/>
            <person name="Jiang Y.T."/>
            <person name="Yu X."/>
            <person name="Hao Y."/>
            <person name="Huang J."/>
            <person name="Zhao X.W."/>
            <person name="Ke S."/>
            <person name="Chen Y.Y."/>
            <person name="Wu W.L."/>
            <person name="Hsu J.L."/>
            <person name="Lin Y.F."/>
            <person name="Huang M.D."/>
            <person name="Li C.Y."/>
            <person name="Huang L."/>
            <person name="Wang Z.W."/>
            <person name="Zhao X."/>
            <person name="Zhong W.Y."/>
            <person name="Peng D.H."/>
            <person name="Ahmad S."/>
            <person name="Lan S."/>
            <person name="Zhang J.S."/>
            <person name="Tsai W.C."/>
            <person name="Van de Peer Y."/>
            <person name="Liu Z.J."/>
        </authorList>
    </citation>
    <scope>NUCLEOTIDE SEQUENCE</scope>
    <source>
        <strain evidence="3">SCP</strain>
    </source>
</reference>
<dbReference type="PANTHER" id="PTHR33223">
    <property type="entry name" value="CCHC-TYPE DOMAIN-CONTAINING PROTEIN"/>
    <property type="match status" value="1"/>
</dbReference>
<feature type="compositionally biased region" description="Polar residues" evidence="1">
    <location>
        <begin position="459"/>
        <end position="481"/>
    </location>
</feature>